<evidence type="ECO:0000313" key="4">
    <source>
        <dbReference type="Proteomes" id="UP000281431"/>
    </source>
</evidence>
<comment type="caution">
    <text evidence="3">The sequence shown here is derived from an EMBL/GenBank/DDBJ whole genome shotgun (WGS) entry which is preliminary data.</text>
</comment>
<sequence length="206" mass="22131">MPDCDYCDASFTDEGAYLDHLASEHADDLGRIDRRRVEQRGSLESDGGGSPIVLYGLALSFGLIVIGAVGYVVVAGLGDEGYVHEHGQLTVEVDGEVIDFEQPQYYQEELGGTFHFHPGDGNTWHMHPDRVDLESAMADVEMPITESSITIHGETFDDDDPETAVEITINGAEADLGDELHDGDHVRVTVETEGGDGLPEAASGGD</sequence>
<dbReference type="Proteomes" id="UP000281431">
    <property type="component" value="Unassembled WGS sequence"/>
</dbReference>
<evidence type="ECO:0000256" key="1">
    <source>
        <dbReference type="SAM" id="Phobius"/>
    </source>
</evidence>
<accession>A0A3N6MXQ5</accession>
<dbReference type="PROSITE" id="PS00028">
    <property type="entry name" value="ZINC_FINGER_C2H2_1"/>
    <property type="match status" value="1"/>
</dbReference>
<feature type="transmembrane region" description="Helical" evidence="1">
    <location>
        <begin position="52"/>
        <end position="74"/>
    </location>
</feature>
<name>A0A3N6MXQ5_NATCH</name>
<dbReference type="EMBL" id="REFZ01000004">
    <property type="protein sequence ID" value="RQH01202.1"/>
    <property type="molecule type" value="Genomic_DNA"/>
</dbReference>
<keyword evidence="1" id="KW-0472">Membrane</keyword>
<evidence type="ECO:0000259" key="2">
    <source>
        <dbReference type="PROSITE" id="PS00028"/>
    </source>
</evidence>
<keyword evidence="1" id="KW-1133">Transmembrane helix</keyword>
<feature type="domain" description="C2H2-type" evidence="2">
    <location>
        <begin position="4"/>
        <end position="25"/>
    </location>
</feature>
<evidence type="ECO:0000313" key="3">
    <source>
        <dbReference type="EMBL" id="RQH01202.1"/>
    </source>
</evidence>
<keyword evidence="4" id="KW-1185">Reference proteome</keyword>
<gene>
    <name evidence="3" type="ORF">EA472_07015</name>
</gene>
<dbReference type="AlphaFoldDB" id="A0A3N6MXQ5"/>
<organism evidence="3 4">
    <name type="scientific">Natrarchaeobius chitinivorans</name>
    <dbReference type="NCBI Taxonomy" id="1679083"/>
    <lineage>
        <taxon>Archaea</taxon>
        <taxon>Methanobacteriati</taxon>
        <taxon>Methanobacteriota</taxon>
        <taxon>Stenosarchaea group</taxon>
        <taxon>Halobacteria</taxon>
        <taxon>Halobacteriales</taxon>
        <taxon>Natrialbaceae</taxon>
        <taxon>Natrarchaeobius</taxon>
    </lineage>
</organism>
<proteinExistence type="predicted"/>
<protein>
    <recommendedName>
        <fullName evidence="2">C2H2-type domain-containing protein</fullName>
    </recommendedName>
</protein>
<keyword evidence="1" id="KW-0812">Transmembrane</keyword>
<dbReference type="InterPro" id="IPR013087">
    <property type="entry name" value="Znf_C2H2_type"/>
</dbReference>
<dbReference type="OrthoDB" id="2572at2157"/>
<reference evidence="3 4" key="1">
    <citation type="submission" date="2018-10" db="EMBL/GenBank/DDBJ databases">
        <title>Natrarchaeobius chitinivorans gen. nov., sp. nov., and Natrarchaeobius haloalkaliphilus sp. nov., alkaliphilic, chitin-utilizing haloarchaea from hypersaline alkaline lakes.</title>
        <authorList>
            <person name="Sorokin D.Y."/>
            <person name="Elcheninov A.G."/>
            <person name="Kostrikina N.A."/>
            <person name="Bale N.J."/>
            <person name="Sinninghe Damste J.S."/>
            <person name="Khijniak T.V."/>
            <person name="Kublanov I.V."/>
            <person name="Toshchakov S.V."/>
        </authorList>
    </citation>
    <scope>NUCLEOTIDE SEQUENCE [LARGE SCALE GENOMIC DNA]</scope>
    <source>
        <strain evidence="3 4">AArcht7</strain>
    </source>
</reference>